<feature type="region of interest" description="Disordered" evidence="1">
    <location>
        <begin position="62"/>
        <end position="91"/>
    </location>
</feature>
<name>A0A7I9ZVF5_9MYCO</name>
<dbReference type="EMBL" id="BLLB01000002">
    <property type="protein sequence ID" value="GFH05031.1"/>
    <property type="molecule type" value="Genomic_DNA"/>
</dbReference>
<gene>
    <name evidence="2" type="ORF">MHIP_55140</name>
</gene>
<organism evidence="2 3">
    <name type="scientific">Mycolicibacterium hippocampi</name>
    <dbReference type="NCBI Taxonomy" id="659824"/>
    <lineage>
        <taxon>Bacteria</taxon>
        <taxon>Bacillati</taxon>
        <taxon>Actinomycetota</taxon>
        <taxon>Actinomycetes</taxon>
        <taxon>Mycobacteriales</taxon>
        <taxon>Mycobacteriaceae</taxon>
        <taxon>Mycolicibacterium</taxon>
    </lineage>
</organism>
<proteinExistence type="predicted"/>
<evidence type="ECO:0000256" key="1">
    <source>
        <dbReference type="SAM" id="MobiDB-lite"/>
    </source>
</evidence>
<evidence type="ECO:0000313" key="3">
    <source>
        <dbReference type="Proteomes" id="UP000465304"/>
    </source>
</evidence>
<comment type="caution">
    <text evidence="2">The sequence shown here is derived from an EMBL/GenBank/DDBJ whole genome shotgun (WGS) entry which is preliminary data.</text>
</comment>
<sequence length="91" mass="10295">MNRQQAIAAQIAGRRVEQWDEPCGHCGRPSTYRRSEDRYYHRDGTPNEPCWVAITSEAEPEPVVSQCDSPVGQRRRAGTPRADRRRAGVST</sequence>
<dbReference type="AlphaFoldDB" id="A0A7I9ZVF5"/>
<evidence type="ECO:0000313" key="2">
    <source>
        <dbReference type="EMBL" id="GFH05031.1"/>
    </source>
</evidence>
<reference evidence="2 3" key="1">
    <citation type="journal article" date="2019" name="Emerg. Microbes Infect.">
        <title>Comprehensive subspecies identification of 175 nontuberculous mycobacteria species based on 7547 genomic profiles.</title>
        <authorList>
            <person name="Matsumoto Y."/>
            <person name="Kinjo T."/>
            <person name="Motooka D."/>
            <person name="Nabeya D."/>
            <person name="Jung N."/>
            <person name="Uechi K."/>
            <person name="Horii T."/>
            <person name="Iida T."/>
            <person name="Fujita J."/>
            <person name="Nakamura S."/>
        </authorList>
    </citation>
    <scope>NUCLEOTIDE SEQUENCE [LARGE SCALE GENOMIC DNA]</scope>
    <source>
        <strain evidence="2 3">JCM 30996</strain>
    </source>
</reference>
<accession>A0A7I9ZVF5</accession>
<dbReference type="Proteomes" id="UP000465304">
    <property type="component" value="Unassembled WGS sequence"/>
</dbReference>
<feature type="compositionally biased region" description="Basic and acidic residues" evidence="1">
    <location>
        <begin position="81"/>
        <end position="91"/>
    </location>
</feature>
<protein>
    <submittedName>
        <fullName evidence="2">Uncharacterized protein</fullName>
    </submittedName>
</protein>
<keyword evidence="3" id="KW-1185">Reference proteome</keyword>